<evidence type="ECO:0000313" key="2">
    <source>
        <dbReference type="EMBL" id="CAA9325516.1"/>
    </source>
</evidence>
<dbReference type="InterPro" id="IPR031596">
    <property type="entry name" value="MaAIMP_sms"/>
</dbReference>
<keyword evidence="1" id="KW-1133">Transmembrane helix</keyword>
<sequence length="41" mass="4252">MSTEAIIMFLIGAVLLWGGLALSVVIYVRAARRDDGSATGG</sequence>
<name>A0A6J4L935_9ACTN</name>
<feature type="transmembrane region" description="Helical" evidence="1">
    <location>
        <begin position="6"/>
        <end position="28"/>
    </location>
</feature>
<keyword evidence="1" id="KW-0472">Membrane</keyword>
<proteinExistence type="predicted"/>
<dbReference type="NCBIfam" id="NF033493">
    <property type="entry name" value="MetS_like_NSS"/>
    <property type="match status" value="1"/>
</dbReference>
<evidence type="ECO:0000256" key="1">
    <source>
        <dbReference type="SAM" id="Phobius"/>
    </source>
</evidence>
<accession>A0A6J4L935</accession>
<gene>
    <name evidence="2" type="ORF">AVDCRST_MAG34-337</name>
</gene>
<dbReference type="Pfam" id="PF16951">
    <property type="entry name" value="MaAIMP_sms"/>
    <property type="match status" value="1"/>
</dbReference>
<keyword evidence="1" id="KW-0812">Transmembrane</keyword>
<organism evidence="2">
    <name type="scientific">uncultured Nocardioidaceae bacterium</name>
    <dbReference type="NCBI Taxonomy" id="253824"/>
    <lineage>
        <taxon>Bacteria</taxon>
        <taxon>Bacillati</taxon>
        <taxon>Actinomycetota</taxon>
        <taxon>Actinomycetes</taxon>
        <taxon>Propionibacteriales</taxon>
        <taxon>Nocardioidaceae</taxon>
        <taxon>environmental samples</taxon>
    </lineage>
</organism>
<dbReference type="AlphaFoldDB" id="A0A6J4L935"/>
<protein>
    <recommendedName>
        <fullName evidence="3">MetS family NSS transporter small subunit</fullName>
    </recommendedName>
</protein>
<dbReference type="EMBL" id="CADCUI010000002">
    <property type="protein sequence ID" value="CAA9325516.1"/>
    <property type="molecule type" value="Genomic_DNA"/>
</dbReference>
<reference evidence="2" key="1">
    <citation type="submission" date="2020-02" db="EMBL/GenBank/DDBJ databases">
        <authorList>
            <person name="Meier V. D."/>
        </authorList>
    </citation>
    <scope>NUCLEOTIDE SEQUENCE</scope>
    <source>
        <strain evidence="2">AVDCRST_MAG34</strain>
    </source>
</reference>
<evidence type="ECO:0008006" key="3">
    <source>
        <dbReference type="Google" id="ProtNLM"/>
    </source>
</evidence>